<organism evidence="1 2">
    <name type="scientific">Pseudobacteriovorax antillogorgiicola</name>
    <dbReference type="NCBI Taxonomy" id="1513793"/>
    <lineage>
        <taxon>Bacteria</taxon>
        <taxon>Pseudomonadati</taxon>
        <taxon>Bdellovibrionota</taxon>
        <taxon>Oligoflexia</taxon>
        <taxon>Oligoflexales</taxon>
        <taxon>Pseudobacteriovoracaceae</taxon>
        <taxon>Pseudobacteriovorax</taxon>
    </lineage>
</organism>
<dbReference type="RefSeq" id="WP_132322164.1">
    <property type="nucleotide sequence ID" value="NZ_FWZT01000017.1"/>
</dbReference>
<name>A0A1Y6CGR7_9BACT</name>
<protein>
    <submittedName>
        <fullName evidence="1">Uncharacterized protein</fullName>
    </submittedName>
</protein>
<sequence>MTKPKSQSFSVLLELGQESGFQELRDFVLSSIDQADRQSYEERLRSALLYLNYLSQMSQLSAEGEFKSCLDMAAALINLLGIHQKHHRLAPLQQEYYRLRSLLARHDSNIWASRWNLGMACHTNQEIAHPEIILDMAESSWRVQDVTGFYDWLAKGQASNDPVLLKRLQHLKWQAQRILGDSTWAESAQDDPFWVWQHGLLAAQVHEDFGELHRLVKKGGDFYNSEKIIEFNLWVLSGRSRAWLKRQLNVKNLKRRKGLSDQSHTRIYELVACLQDCYDYERPLLKRIEALGDLLPSLPSLGSLEWEMLAWCAAGRWLVRSKAQQLADLCFHEYKKLSLALSLNKDPDLLNRLGV</sequence>
<gene>
    <name evidence="1" type="ORF">SAMN06296036_11729</name>
</gene>
<dbReference type="STRING" id="1513793.SAMN06296036_11729"/>
<evidence type="ECO:0000313" key="2">
    <source>
        <dbReference type="Proteomes" id="UP000192907"/>
    </source>
</evidence>
<accession>A0A1Y6CGR7</accession>
<dbReference type="Proteomes" id="UP000192907">
    <property type="component" value="Unassembled WGS sequence"/>
</dbReference>
<proteinExistence type="predicted"/>
<reference evidence="2" key="1">
    <citation type="submission" date="2017-04" db="EMBL/GenBank/DDBJ databases">
        <authorList>
            <person name="Varghese N."/>
            <person name="Submissions S."/>
        </authorList>
    </citation>
    <scope>NUCLEOTIDE SEQUENCE [LARGE SCALE GENOMIC DNA]</scope>
    <source>
        <strain evidence="2">RKEM611</strain>
    </source>
</reference>
<evidence type="ECO:0000313" key="1">
    <source>
        <dbReference type="EMBL" id="SMF54664.1"/>
    </source>
</evidence>
<dbReference type="EMBL" id="FWZT01000017">
    <property type="protein sequence ID" value="SMF54664.1"/>
    <property type="molecule type" value="Genomic_DNA"/>
</dbReference>
<dbReference type="AlphaFoldDB" id="A0A1Y6CGR7"/>
<keyword evidence="2" id="KW-1185">Reference proteome</keyword>